<evidence type="ECO:0000313" key="3">
    <source>
        <dbReference type="Proteomes" id="UP000653099"/>
    </source>
</evidence>
<keyword evidence="3" id="KW-1185">Reference proteome</keyword>
<sequence>MCPPGGGSATYAPDGYGENRHQTGDDSKKIELTINPGPAGASGLGLEIRARRRPADAEFVAVGLLDAL</sequence>
<comment type="caution">
    <text evidence="2">The sequence shown here is derived from an EMBL/GenBank/DDBJ whole genome shotgun (WGS) entry which is preliminary data.</text>
</comment>
<feature type="region of interest" description="Disordered" evidence="1">
    <location>
        <begin position="1"/>
        <end position="36"/>
    </location>
</feature>
<feature type="compositionally biased region" description="Basic and acidic residues" evidence="1">
    <location>
        <begin position="17"/>
        <end position="31"/>
    </location>
</feature>
<name>A0A830EM20_9EURY</name>
<reference evidence="2" key="2">
    <citation type="submission" date="2020-09" db="EMBL/GenBank/DDBJ databases">
        <authorList>
            <person name="Sun Q."/>
            <person name="Ohkuma M."/>
        </authorList>
    </citation>
    <scope>NUCLEOTIDE SEQUENCE</scope>
    <source>
        <strain evidence="2">JCM 14359</strain>
    </source>
</reference>
<reference evidence="2" key="1">
    <citation type="journal article" date="2014" name="Int. J. Syst. Evol. Microbiol.">
        <title>Complete genome sequence of Corynebacterium casei LMG S-19264T (=DSM 44701T), isolated from a smear-ripened cheese.</title>
        <authorList>
            <consortium name="US DOE Joint Genome Institute (JGI-PGF)"/>
            <person name="Walter F."/>
            <person name="Albersmeier A."/>
            <person name="Kalinowski J."/>
            <person name="Ruckert C."/>
        </authorList>
    </citation>
    <scope>NUCLEOTIDE SEQUENCE</scope>
    <source>
        <strain evidence="2">JCM 14359</strain>
    </source>
</reference>
<evidence type="ECO:0000256" key="1">
    <source>
        <dbReference type="SAM" id="MobiDB-lite"/>
    </source>
</evidence>
<dbReference type="AlphaFoldDB" id="A0A830EM20"/>
<organism evidence="2 3">
    <name type="scientific">Halobellus salinus</name>
    <dbReference type="NCBI Taxonomy" id="931585"/>
    <lineage>
        <taxon>Archaea</taxon>
        <taxon>Methanobacteriati</taxon>
        <taxon>Methanobacteriota</taxon>
        <taxon>Stenosarchaea group</taxon>
        <taxon>Halobacteria</taxon>
        <taxon>Halobacteriales</taxon>
        <taxon>Haloferacaceae</taxon>
        <taxon>Halobellus</taxon>
    </lineage>
</organism>
<accession>A0A830EM20</accession>
<dbReference type="Proteomes" id="UP000653099">
    <property type="component" value="Unassembled WGS sequence"/>
</dbReference>
<dbReference type="EMBL" id="BMOC01000004">
    <property type="protein sequence ID" value="GGJ02221.1"/>
    <property type="molecule type" value="Genomic_DNA"/>
</dbReference>
<gene>
    <name evidence="2" type="ORF">GCM10008995_09940</name>
</gene>
<evidence type="ECO:0000313" key="2">
    <source>
        <dbReference type="EMBL" id="GGJ02221.1"/>
    </source>
</evidence>
<proteinExistence type="predicted"/>
<protein>
    <submittedName>
        <fullName evidence="2">Uncharacterized protein</fullName>
    </submittedName>
</protein>